<name>A0A0B2V1B9_TOXCA</name>
<sequence>MIKVDLTRIRTSHVKGWMVAGNMVIVLIINAVVESCIIDADCNGLKCVGNRCISTKPCFTPQASAAPKGCYYELQQNDDGCRIPTLKCDQKKVQKRETVQCPRNAVWSNCTNLCGYPHCATMNLERYCHSLRCGPPGCICKEGHVFISADHSLGCVPKEECSKIVH</sequence>
<dbReference type="OrthoDB" id="5788516at2759"/>
<dbReference type="GO" id="GO:0004867">
    <property type="term" value="F:serine-type endopeptidase inhibitor activity"/>
    <property type="evidence" value="ECO:0007669"/>
    <property type="project" value="UniProtKB-KW"/>
</dbReference>
<comment type="caution">
    <text evidence="3">The sequence shown here is derived from an EMBL/GenBank/DDBJ whole genome shotgun (WGS) entry which is preliminary data.</text>
</comment>
<dbReference type="InterPro" id="IPR036084">
    <property type="entry name" value="Ser_inhib-like_sf"/>
</dbReference>
<dbReference type="Pfam" id="PF01826">
    <property type="entry name" value="TIL"/>
    <property type="match status" value="1"/>
</dbReference>
<reference evidence="3 4" key="1">
    <citation type="submission" date="2014-11" db="EMBL/GenBank/DDBJ databases">
        <title>Genetic blueprint of the zoonotic pathogen Toxocara canis.</title>
        <authorList>
            <person name="Zhu X.-Q."/>
            <person name="Korhonen P.K."/>
            <person name="Cai H."/>
            <person name="Young N.D."/>
            <person name="Nejsum P."/>
            <person name="von Samson-Himmelstjerna G."/>
            <person name="Boag P.R."/>
            <person name="Tan P."/>
            <person name="Li Q."/>
            <person name="Min J."/>
            <person name="Yang Y."/>
            <person name="Wang X."/>
            <person name="Fang X."/>
            <person name="Hall R.S."/>
            <person name="Hofmann A."/>
            <person name="Sternberg P.W."/>
            <person name="Jex A.R."/>
            <person name="Gasser R.B."/>
        </authorList>
    </citation>
    <scope>NUCLEOTIDE SEQUENCE [LARGE SCALE GENOMIC DNA]</scope>
    <source>
        <strain evidence="3">PN_DK_2014</strain>
    </source>
</reference>
<accession>A0A0B2V1B9</accession>
<dbReference type="InterPro" id="IPR002919">
    <property type="entry name" value="TIL_dom"/>
</dbReference>
<keyword evidence="4" id="KW-1185">Reference proteome</keyword>
<dbReference type="Proteomes" id="UP000031036">
    <property type="component" value="Unassembled WGS sequence"/>
</dbReference>
<dbReference type="AlphaFoldDB" id="A0A0B2V1B9"/>
<dbReference type="EMBL" id="JPKZ01002823">
    <property type="protein sequence ID" value="KHN74815.1"/>
    <property type="molecule type" value="Genomic_DNA"/>
</dbReference>
<evidence type="ECO:0000259" key="2">
    <source>
        <dbReference type="Pfam" id="PF01826"/>
    </source>
</evidence>
<dbReference type="SUPFAM" id="SSF57567">
    <property type="entry name" value="Serine protease inhibitors"/>
    <property type="match status" value="1"/>
</dbReference>
<protein>
    <recommendedName>
        <fullName evidence="2">TIL domain-containing protein</fullName>
    </recommendedName>
</protein>
<gene>
    <name evidence="3" type="ORF">Tcan_14167</name>
</gene>
<proteinExistence type="predicted"/>
<keyword evidence="1" id="KW-0722">Serine protease inhibitor</keyword>
<evidence type="ECO:0000313" key="3">
    <source>
        <dbReference type="EMBL" id="KHN74815.1"/>
    </source>
</evidence>
<dbReference type="STRING" id="6265.A0A0B2V1B9"/>
<dbReference type="Gene3D" id="2.10.25.10">
    <property type="entry name" value="Laminin"/>
    <property type="match status" value="1"/>
</dbReference>
<feature type="domain" description="TIL" evidence="2">
    <location>
        <begin position="101"/>
        <end position="161"/>
    </location>
</feature>
<organism evidence="3 4">
    <name type="scientific">Toxocara canis</name>
    <name type="common">Canine roundworm</name>
    <dbReference type="NCBI Taxonomy" id="6265"/>
    <lineage>
        <taxon>Eukaryota</taxon>
        <taxon>Metazoa</taxon>
        <taxon>Ecdysozoa</taxon>
        <taxon>Nematoda</taxon>
        <taxon>Chromadorea</taxon>
        <taxon>Rhabditida</taxon>
        <taxon>Spirurina</taxon>
        <taxon>Ascaridomorpha</taxon>
        <taxon>Ascaridoidea</taxon>
        <taxon>Toxocaridae</taxon>
        <taxon>Toxocara</taxon>
    </lineage>
</organism>
<evidence type="ECO:0000313" key="4">
    <source>
        <dbReference type="Proteomes" id="UP000031036"/>
    </source>
</evidence>
<dbReference type="CDD" id="cd19941">
    <property type="entry name" value="TIL"/>
    <property type="match status" value="1"/>
</dbReference>
<evidence type="ECO:0000256" key="1">
    <source>
        <dbReference type="ARBA" id="ARBA00022900"/>
    </source>
</evidence>
<keyword evidence="1" id="KW-0646">Protease inhibitor</keyword>